<keyword evidence="13" id="KW-1185">Reference proteome</keyword>
<comment type="catalytic activity">
    <reaction evidence="10">
        <text>tRNA(Gly) + glycine + ATP = glycyl-tRNA(Gly) + AMP + diphosphate</text>
        <dbReference type="Rhea" id="RHEA:16013"/>
        <dbReference type="Rhea" id="RHEA-COMP:9664"/>
        <dbReference type="Rhea" id="RHEA-COMP:9683"/>
        <dbReference type="ChEBI" id="CHEBI:30616"/>
        <dbReference type="ChEBI" id="CHEBI:33019"/>
        <dbReference type="ChEBI" id="CHEBI:57305"/>
        <dbReference type="ChEBI" id="CHEBI:78442"/>
        <dbReference type="ChEBI" id="CHEBI:78522"/>
        <dbReference type="ChEBI" id="CHEBI:456215"/>
        <dbReference type="EC" id="6.1.1.14"/>
    </reaction>
</comment>
<dbReference type="InterPro" id="IPR008909">
    <property type="entry name" value="DALR_anticod-bd"/>
</dbReference>
<dbReference type="NCBIfam" id="TIGR00388">
    <property type="entry name" value="glyQ"/>
    <property type="match status" value="1"/>
</dbReference>
<evidence type="ECO:0000256" key="10">
    <source>
        <dbReference type="ARBA" id="ARBA00047937"/>
    </source>
</evidence>
<dbReference type="NCBIfam" id="NF006827">
    <property type="entry name" value="PRK09348.1"/>
    <property type="match status" value="1"/>
</dbReference>
<keyword evidence="5" id="KW-0436">Ligase</keyword>
<dbReference type="InterPro" id="IPR045864">
    <property type="entry name" value="aa-tRNA-synth_II/BPL/LPL"/>
</dbReference>
<comment type="caution">
    <text evidence="12">The sequence shown here is derived from an EMBL/GenBank/DDBJ whole genome shotgun (WGS) entry which is preliminary data.</text>
</comment>
<dbReference type="SUPFAM" id="SSF109604">
    <property type="entry name" value="HD-domain/PDEase-like"/>
    <property type="match status" value="1"/>
</dbReference>
<evidence type="ECO:0000259" key="11">
    <source>
        <dbReference type="Pfam" id="PF05746"/>
    </source>
</evidence>
<reference evidence="12 13" key="1">
    <citation type="journal article" date="2023" name="Nat. Commun.">
        <title>Origin of minicircular mitochondrial genomes in red algae.</title>
        <authorList>
            <person name="Lee Y."/>
            <person name="Cho C.H."/>
            <person name="Lee Y.M."/>
            <person name="Park S.I."/>
            <person name="Yang J.H."/>
            <person name="West J.A."/>
            <person name="Bhattacharya D."/>
            <person name="Yoon H.S."/>
        </authorList>
    </citation>
    <scope>NUCLEOTIDE SEQUENCE [LARGE SCALE GENOMIC DNA]</scope>
    <source>
        <strain evidence="12 13">CCMP1338</strain>
        <tissue evidence="12">Whole cell</tissue>
    </source>
</reference>
<sequence>MLGFGLVRSFVGVGSPCTSATLLRNGRRKHVRLGSGIKMTAVSSAKFSSSDTSEKPVSKDVLSFQEAISRLQKYWADKGCIVWHPYNHEVGAGTMNPATFLRVLGPEPWSVAYDEPSVRPDDSRYGENPNRVQRHTQFQVIMKPAPRNCQELLLGSFQVLGIDTAAHDVRFVEDNWESPALGAWGLGWEVWLDGMEVTQFTYFQQAGGYTCDPVSLEITYGLERIMMSLQNKNHFKDIVFSPGGISYGDIFMQNEVEMSTYNMDKANVERNQILFDAYEKEALDMIESRLPVPAYNYLLKASHTFNILDARGAVGVTERAAFFRRMRNLAREVSGLWYDRRKELGFPLLSPESDSKEPEIPRKEWQLMAEVVPFILEIGTEELPADDVDHAITQFERHLKELLVSSGLSHGSFKAFATPRRLVAVIDDLASSQADSEEEVKGPPRKIAVDEHGELTKAALGFCKKNGVDPADVEWRDLKGQSYLYATVKTKGRHAGEILAECLPSVISKIGFVKTMRWNASGTAFSRPIRWITALLGDEEIVFEYAGIESGRDSRGLRVSGGLAPKIPIGSAADFESAIRSKRIVLGVSERREMIREMVLKTASSVEGTIADEYTGLGEGTLLAEVANLVEDPKPVLGSFDSTFLKLPKAVLTTVMKKHQRYFPVVYPSSDELLPAFITVSNGPTDDEIVRNGNEAVLRARLSDASFFYDKDCQKSLAEFKPLLSGLTFQEKLGSMLDKNDRVEELVRSVGTMIGGSEKDLEAAERCASLFKADLATNMVVEFTSLAGEMGRHYAKTSGEDDDVADAIFETVLPRFFTDKVPQSTAGCIVAVTDRLDSLVGLFAAGCAPTANTDVYALRRTAVGLIAILQGKGLTLNLRDAVQEVARVQPLKVDDDTKNAIIEFIIRRFESSLLEQGKRVDLVRAVISEQGEDPLRVQAALGELENLVAESKSLVVALEVYGRPSRLIRSKGDIISTLEVHEELFESEIESNLYAAFQEAKQSIEANGHSVTSVVSALSTMQVQVDDFFENVFVMSDDEKVRTNRLALCANIAALPNGILDLNQIQ</sequence>
<evidence type="ECO:0000256" key="1">
    <source>
        <dbReference type="ARBA" id="ARBA00004496"/>
    </source>
</evidence>
<dbReference type="GO" id="GO:0006420">
    <property type="term" value="P:arginyl-tRNA aminoacylation"/>
    <property type="evidence" value="ECO:0007669"/>
    <property type="project" value="InterPro"/>
</dbReference>
<evidence type="ECO:0000256" key="7">
    <source>
        <dbReference type="ARBA" id="ARBA00022840"/>
    </source>
</evidence>
<evidence type="ECO:0000256" key="3">
    <source>
        <dbReference type="ARBA" id="ARBA00012829"/>
    </source>
</evidence>
<gene>
    <name evidence="12" type="ORF">NDN08_005227</name>
</gene>
<dbReference type="PANTHER" id="PTHR30075">
    <property type="entry name" value="GLYCYL-TRNA SYNTHETASE"/>
    <property type="match status" value="1"/>
</dbReference>
<dbReference type="Pfam" id="PF02092">
    <property type="entry name" value="tRNA_synt_2f"/>
    <property type="match status" value="1"/>
</dbReference>
<dbReference type="EMBL" id="JAMWBK010000001">
    <property type="protein sequence ID" value="KAJ8908519.1"/>
    <property type="molecule type" value="Genomic_DNA"/>
</dbReference>
<organism evidence="12 13">
    <name type="scientific">Rhodosorus marinus</name>
    <dbReference type="NCBI Taxonomy" id="101924"/>
    <lineage>
        <taxon>Eukaryota</taxon>
        <taxon>Rhodophyta</taxon>
        <taxon>Stylonematophyceae</taxon>
        <taxon>Stylonematales</taxon>
        <taxon>Stylonemataceae</taxon>
        <taxon>Rhodosorus</taxon>
    </lineage>
</organism>
<dbReference type="InterPro" id="IPR015944">
    <property type="entry name" value="Gly-tRNA-synth_bsu"/>
</dbReference>
<dbReference type="CDD" id="cd00733">
    <property type="entry name" value="GlyRS_alpha_core"/>
    <property type="match status" value="1"/>
</dbReference>
<proteinExistence type="inferred from homology"/>
<dbReference type="Pfam" id="PF02091">
    <property type="entry name" value="tRNA-synt_2e"/>
    <property type="match status" value="1"/>
</dbReference>
<dbReference type="AlphaFoldDB" id="A0AAV8V1C4"/>
<dbReference type="FunFam" id="3.30.930.10:FF:000006">
    <property type="entry name" value="Glycine--tRNA ligase alpha subunit"/>
    <property type="match status" value="1"/>
</dbReference>
<dbReference type="SUPFAM" id="SSF55681">
    <property type="entry name" value="Class II aaRS and biotin synthetases"/>
    <property type="match status" value="1"/>
</dbReference>
<dbReference type="InterPro" id="IPR002310">
    <property type="entry name" value="Gly-tRNA_ligase_asu"/>
</dbReference>
<keyword evidence="6" id="KW-0547">Nucleotide-binding</keyword>
<keyword evidence="7" id="KW-0067">ATP-binding</keyword>
<comment type="similarity">
    <text evidence="2">Belongs to the class-II aminoacyl-tRNA synthetase family.</text>
</comment>
<dbReference type="GO" id="GO:0006426">
    <property type="term" value="P:glycyl-tRNA aminoacylation"/>
    <property type="evidence" value="ECO:0007669"/>
    <property type="project" value="InterPro"/>
</dbReference>
<feature type="domain" description="DALR anticodon binding" evidence="11">
    <location>
        <begin position="961"/>
        <end position="1054"/>
    </location>
</feature>
<evidence type="ECO:0000256" key="8">
    <source>
        <dbReference type="ARBA" id="ARBA00022917"/>
    </source>
</evidence>
<dbReference type="HAMAP" id="MF_00254">
    <property type="entry name" value="Gly_tRNA_synth_alpha"/>
    <property type="match status" value="1"/>
</dbReference>
<dbReference type="Gene3D" id="3.30.930.10">
    <property type="entry name" value="Bira Bifunctional Protein, Domain 2"/>
    <property type="match status" value="1"/>
</dbReference>
<evidence type="ECO:0000313" key="13">
    <source>
        <dbReference type="Proteomes" id="UP001157974"/>
    </source>
</evidence>
<evidence type="ECO:0000313" key="12">
    <source>
        <dbReference type="EMBL" id="KAJ8908519.1"/>
    </source>
</evidence>
<keyword evidence="4" id="KW-0963">Cytoplasm</keyword>
<dbReference type="Proteomes" id="UP001157974">
    <property type="component" value="Unassembled WGS sequence"/>
</dbReference>
<dbReference type="Gene3D" id="1.20.58.180">
    <property type="entry name" value="Class II aaRS and biotin synthetases, domain 2"/>
    <property type="match status" value="1"/>
</dbReference>
<keyword evidence="9" id="KW-0030">Aminoacyl-tRNA synthetase</keyword>
<keyword evidence="8" id="KW-0648">Protein biosynthesis</keyword>
<dbReference type="InterPro" id="IPR006194">
    <property type="entry name" value="Gly-tRNA-synth_heterodimer"/>
</dbReference>
<dbReference type="NCBIfam" id="TIGR00211">
    <property type="entry name" value="glyS"/>
    <property type="match status" value="1"/>
</dbReference>
<comment type="subcellular location">
    <subcellularLocation>
        <location evidence="1">Cytoplasm</location>
    </subcellularLocation>
</comment>
<dbReference type="GO" id="GO:0004820">
    <property type="term" value="F:glycine-tRNA ligase activity"/>
    <property type="evidence" value="ECO:0007669"/>
    <property type="project" value="UniProtKB-EC"/>
</dbReference>
<dbReference type="GO" id="GO:0005829">
    <property type="term" value="C:cytosol"/>
    <property type="evidence" value="ECO:0007669"/>
    <property type="project" value="TreeGrafter"/>
</dbReference>
<evidence type="ECO:0000256" key="5">
    <source>
        <dbReference type="ARBA" id="ARBA00022598"/>
    </source>
</evidence>
<dbReference type="PANTHER" id="PTHR30075:SF2">
    <property type="entry name" value="GLYCINE--TRNA LIGASE, CHLOROPLASTIC_MITOCHONDRIAL 2"/>
    <property type="match status" value="1"/>
</dbReference>
<name>A0AAV8V1C4_9RHOD</name>
<dbReference type="GO" id="GO:0004814">
    <property type="term" value="F:arginine-tRNA ligase activity"/>
    <property type="evidence" value="ECO:0007669"/>
    <property type="project" value="InterPro"/>
</dbReference>
<dbReference type="GO" id="GO:0005524">
    <property type="term" value="F:ATP binding"/>
    <property type="evidence" value="ECO:0007669"/>
    <property type="project" value="UniProtKB-KW"/>
</dbReference>
<dbReference type="PRINTS" id="PR01044">
    <property type="entry name" value="TRNASYNTHGA"/>
</dbReference>
<evidence type="ECO:0000256" key="2">
    <source>
        <dbReference type="ARBA" id="ARBA00008226"/>
    </source>
</evidence>
<dbReference type="PROSITE" id="PS50861">
    <property type="entry name" value="AA_TRNA_LIGASE_II_GLYAB"/>
    <property type="match status" value="2"/>
</dbReference>
<dbReference type="Pfam" id="PF05746">
    <property type="entry name" value="DALR_1"/>
    <property type="match status" value="1"/>
</dbReference>
<evidence type="ECO:0000256" key="4">
    <source>
        <dbReference type="ARBA" id="ARBA00022490"/>
    </source>
</evidence>
<dbReference type="EC" id="6.1.1.14" evidence="3"/>
<evidence type="ECO:0000256" key="6">
    <source>
        <dbReference type="ARBA" id="ARBA00022741"/>
    </source>
</evidence>
<evidence type="ECO:0000256" key="9">
    <source>
        <dbReference type="ARBA" id="ARBA00023146"/>
    </source>
</evidence>
<accession>A0AAV8V1C4</accession>
<dbReference type="HAMAP" id="MF_00255">
    <property type="entry name" value="Gly_tRNA_synth_beta"/>
    <property type="match status" value="1"/>
</dbReference>
<protein>
    <recommendedName>
        <fullName evidence="3">glycine--tRNA ligase</fullName>
        <ecNumber evidence="3">6.1.1.14</ecNumber>
    </recommendedName>
</protein>